<evidence type="ECO:0000313" key="3">
    <source>
        <dbReference type="EMBL" id="MFD2024936.1"/>
    </source>
</evidence>
<organism evidence="3 4">
    <name type="scientific">Promicromonospora aerolata</name>
    <dbReference type="NCBI Taxonomy" id="195749"/>
    <lineage>
        <taxon>Bacteria</taxon>
        <taxon>Bacillati</taxon>
        <taxon>Actinomycetota</taxon>
        <taxon>Actinomycetes</taxon>
        <taxon>Micrococcales</taxon>
        <taxon>Promicromonosporaceae</taxon>
        <taxon>Promicromonospora</taxon>
    </lineage>
</organism>
<dbReference type="SUPFAM" id="SSF52402">
    <property type="entry name" value="Adenine nucleotide alpha hydrolases-like"/>
    <property type="match status" value="1"/>
</dbReference>
<gene>
    <name evidence="3" type="ORF">ACFSL2_05375</name>
</gene>
<dbReference type="PANTHER" id="PTHR46268">
    <property type="entry name" value="STRESS RESPONSE PROTEIN NHAX"/>
    <property type="match status" value="1"/>
</dbReference>
<dbReference type="Gene3D" id="3.40.50.620">
    <property type="entry name" value="HUPs"/>
    <property type="match status" value="1"/>
</dbReference>
<dbReference type="Pfam" id="PF00582">
    <property type="entry name" value="Usp"/>
    <property type="match status" value="1"/>
</dbReference>
<dbReference type="InterPro" id="IPR006016">
    <property type="entry name" value="UspA"/>
</dbReference>
<proteinExistence type="inferred from homology"/>
<dbReference type="CDD" id="cd00293">
    <property type="entry name" value="USP-like"/>
    <property type="match status" value="1"/>
</dbReference>
<dbReference type="InterPro" id="IPR014729">
    <property type="entry name" value="Rossmann-like_a/b/a_fold"/>
</dbReference>
<dbReference type="EMBL" id="JBHUHF010000001">
    <property type="protein sequence ID" value="MFD2024936.1"/>
    <property type="molecule type" value="Genomic_DNA"/>
</dbReference>
<accession>A0ABW4V2D1</accession>
<keyword evidence="4" id="KW-1185">Reference proteome</keyword>
<protein>
    <submittedName>
        <fullName evidence="3">Universal stress protein</fullName>
    </submittedName>
</protein>
<comment type="caution">
    <text evidence="3">The sequence shown here is derived from an EMBL/GenBank/DDBJ whole genome shotgun (WGS) entry which is preliminary data.</text>
</comment>
<comment type="similarity">
    <text evidence="1">Belongs to the universal stress protein A family.</text>
</comment>
<dbReference type="PANTHER" id="PTHR46268:SF6">
    <property type="entry name" value="UNIVERSAL STRESS PROTEIN UP12"/>
    <property type="match status" value="1"/>
</dbReference>
<feature type="domain" description="UspA" evidence="2">
    <location>
        <begin position="2"/>
        <end position="128"/>
    </location>
</feature>
<dbReference type="PRINTS" id="PR01438">
    <property type="entry name" value="UNVRSLSTRESS"/>
</dbReference>
<sequence>MSIVVGYVPTPAGEAAVRAAITEARLRDEDLLIVNSAREGSVVETTVATTEDLSRVLTQADDAGVRAEVVRGTHRDDFTDEILDLAEKHDASLIVIGLRRRSTVGKFIMGSVAQRILLQADHPVLAVKPSTLDVGEAPTPR</sequence>
<evidence type="ECO:0000256" key="1">
    <source>
        <dbReference type="ARBA" id="ARBA00008791"/>
    </source>
</evidence>
<evidence type="ECO:0000259" key="2">
    <source>
        <dbReference type="Pfam" id="PF00582"/>
    </source>
</evidence>
<dbReference type="InterPro" id="IPR006015">
    <property type="entry name" value="Universal_stress_UspA"/>
</dbReference>
<dbReference type="RefSeq" id="WP_377196857.1">
    <property type="nucleotide sequence ID" value="NZ_JBHUHF010000001.1"/>
</dbReference>
<reference evidence="4" key="1">
    <citation type="journal article" date="2019" name="Int. J. Syst. Evol. Microbiol.">
        <title>The Global Catalogue of Microorganisms (GCM) 10K type strain sequencing project: providing services to taxonomists for standard genome sequencing and annotation.</title>
        <authorList>
            <consortium name="The Broad Institute Genomics Platform"/>
            <consortium name="The Broad Institute Genome Sequencing Center for Infectious Disease"/>
            <person name="Wu L."/>
            <person name="Ma J."/>
        </authorList>
    </citation>
    <scope>NUCLEOTIDE SEQUENCE [LARGE SCALE GENOMIC DNA]</scope>
    <source>
        <strain evidence="4">CCM 7043</strain>
    </source>
</reference>
<dbReference type="Proteomes" id="UP001597338">
    <property type="component" value="Unassembled WGS sequence"/>
</dbReference>
<evidence type="ECO:0000313" key="4">
    <source>
        <dbReference type="Proteomes" id="UP001597338"/>
    </source>
</evidence>
<name>A0ABW4V2D1_9MICO</name>